<evidence type="ECO:0000259" key="5">
    <source>
        <dbReference type="PROSITE" id="PS50923"/>
    </source>
</evidence>
<dbReference type="InterPro" id="IPR001254">
    <property type="entry name" value="Trypsin_dom"/>
</dbReference>
<evidence type="ECO:0000313" key="7">
    <source>
        <dbReference type="Proteomes" id="UP001367676"/>
    </source>
</evidence>
<dbReference type="InterPro" id="IPR009003">
    <property type="entry name" value="Peptidase_S1_PA"/>
</dbReference>
<dbReference type="InterPro" id="IPR018114">
    <property type="entry name" value="TRYPSIN_HIS"/>
</dbReference>
<dbReference type="Pfam" id="PF00089">
    <property type="entry name" value="Trypsin"/>
    <property type="match status" value="1"/>
</dbReference>
<comment type="caution">
    <text evidence="3">Lacks conserved residue(s) required for the propagation of feature annotation.</text>
</comment>
<evidence type="ECO:0000256" key="3">
    <source>
        <dbReference type="PROSITE-ProRule" id="PRU00302"/>
    </source>
</evidence>
<evidence type="ECO:0000256" key="2">
    <source>
        <dbReference type="ARBA" id="ARBA00024195"/>
    </source>
</evidence>
<gene>
    <name evidence="6" type="ORF">V9T40_013670</name>
</gene>
<evidence type="ECO:0000313" key="6">
    <source>
        <dbReference type="EMBL" id="KAK7582225.1"/>
    </source>
</evidence>
<comment type="caution">
    <text evidence="6">The sequence shown here is derived from an EMBL/GenBank/DDBJ whole genome shotgun (WGS) entry which is preliminary data.</text>
</comment>
<proteinExistence type="inferred from homology"/>
<dbReference type="PANTHER" id="PTHR24256">
    <property type="entry name" value="TRYPTASE-RELATED"/>
    <property type="match status" value="1"/>
</dbReference>
<dbReference type="PROSITE" id="PS50240">
    <property type="entry name" value="TRYPSIN_DOM"/>
    <property type="match status" value="1"/>
</dbReference>
<dbReference type="PROSITE" id="PS51257">
    <property type="entry name" value="PROKAR_LIPOPROTEIN"/>
    <property type="match status" value="1"/>
</dbReference>
<reference evidence="6 7" key="1">
    <citation type="submission" date="2024-03" db="EMBL/GenBank/DDBJ databases">
        <title>Adaptation during the transition from Ophiocordyceps entomopathogen to insect associate is accompanied by gene loss and intensified selection.</title>
        <authorList>
            <person name="Ward C.M."/>
            <person name="Onetto C.A."/>
            <person name="Borneman A.R."/>
        </authorList>
    </citation>
    <scope>NUCLEOTIDE SEQUENCE [LARGE SCALE GENOMIC DNA]</scope>
    <source>
        <strain evidence="6">AWRI1</strain>
        <tissue evidence="6">Single Adult Female</tissue>
    </source>
</reference>
<dbReference type="PROSITE" id="PS50923">
    <property type="entry name" value="SUSHI"/>
    <property type="match status" value="1"/>
</dbReference>
<dbReference type="GO" id="GO:0006508">
    <property type="term" value="P:proteolysis"/>
    <property type="evidence" value="ECO:0007669"/>
    <property type="project" value="InterPro"/>
</dbReference>
<keyword evidence="1" id="KW-1015">Disulfide bond</keyword>
<evidence type="ECO:0000259" key="4">
    <source>
        <dbReference type="PROSITE" id="PS50240"/>
    </source>
</evidence>
<name>A0AAN9TBL7_9HEMI</name>
<keyword evidence="3" id="KW-0768">Sushi</keyword>
<dbReference type="InterPro" id="IPR001314">
    <property type="entry name" value="Peptidase_S1A"/>
</dbReference>
<dbReference type="PROSITE" id="PS00134">
    <property type="entry name" value="TRYPSIN_HIS"/>
    <property type="match status" value="1"/>
</dbReference>
<evidence type="ECO:0000256" key="1">
    <source>
        <dbReference type="ARBA" id="ARBA00023157"/>
    </source>
</evidence>
<dbReference type="GO" id="GO:0004252">
    <property type="term" value="F:serine-type endopeptidase activity"/>
    <property type="evidence" value="ECO:0007669"/>
    <property type="project" value="InterPro"/>
</dbReference>
<keyword evidence="7" id="KW-1185">Reference proteome</keyword>
<organism evidence="6 7">
    <name type="scientific">Parthenolecanium corni</name>
    <dbReference type="NCBI Taxonomy" id="536013"/>
    <lineage>
        <taxon>Eukaryota</taxon>
        <taxon>Metazoa</taxon>
        <taxon>Ecdysozoa</taxon>
        <taxon>Arthropoda</taxon>
        <taxon>Hexapoda</taxon>
        <taxon>Insecta</taxon>
        <taxon>Pterygota</taxon>
        <taxon>Neoptera</taxon>
        <taxon>Paraneoptera</taxon>
        <taxon>Hemiptera</taxon>
        <taxon>Sternorrhyncha</taxon>
        <taxon>Coccoidea</taxon>
        <taxon>Coccidae</taxon>
        <taxon>Parthenolecanium</taxon>
    </lineage>
</organism>
<dbReference type="PRINTS" id="PR00722">
    <property type="entry name" value="CHYMOTRYPSIN"/>
</dbReference>
<dbReference type="InterPro" id="IPR043504">
    <property type="entry name" value="Peptidase_S1_PA_chymotrypsin"/>
</dbReference>
<feature type="domain" description="Peptidase S1" evidence="4">
    <location>
        <begin position="100"/>
        <end position="354"/>
    </location>
</feature>
<dbReference type="EMBL" id="JBBCAQ010000033">
    <property type="protein sequence ID" value="KAK7582225.1"/>
    <property type="molecule type" value="Genomic_DNA"/>
</dbReference>
<comment type="similarity">
    <text evidence="2">Belongs to the peptidase S1 family. CLIP subfamily.</text>
</comment>
<dbReference type="Proteomes" id="UP001367676">
    <property type="component" value="Unassembled WGS sequence"/>
</dbReference>
<protein>
    <submittedName>
        <fullName evidence="6">Uncharacterized protein</fullName>
    </submittedName>
</protein>
<dbReference type="InterPro" id="IPR051487">
    <property type="entry name" value="Ser/Thr_Proteases_Immune/Dev"/>
</dbReference>
<feature type="domain" description="Sushi" evidence="5">
    <location>
        <begin position="30"/>
        <end position="87"/>
    </location>
</feature>
<dbReference type="InterPro" id="IPR000436">
    <property type="entry name" value="Sushi_SCR_CCP_dom"/>
</dbReference>
<dbReference type="SUPFAM" id="SSF50494">
    <property type="entry name" value="Trypsin-like serine proteases"/>
    <property type="match status" value="1"/>
</dbReference>
<dbReference type="CDD" id="cd00190">
    <property type="entry name" value="Tryp_SPc"/>
    <property type="match status" value="1"/>
</dbReference>
<sequence>MQNSTRTPVLGSSSISCILPPQSADKTYTVQCPDADQRCSNRPGDKVPNFAHVIYHCNPGYTREDGDTVVSSCFNGQWSVKNIKCSNCGIPFYPNTTQLIAHGRPERFGDSPWHVAVYNLAELLSGQPALICGGTIISPKLIVSAAHCFFDELAQKPFDKNNYEIAVSKMTRDYNTKDNGQTRMYKIQEMIFSNVGYYGASANHAADIILLRVAEKITLSAVVLPACIDWTSNDHFAPKKTTMGKLVGWGANETDDFSDILRTAELPVISYNDCVAQANEDFRNIIIPDKFCAGTPTGPGARPGDSGGGLVFRDQRTDLYYLRGVVSIRDSAGGSIALFTDIAVYINWIIEVRQKVEGEESPTKFKPEEEEILNQLVPVTTQNYKTNAVTTPLPPSKIPKEDAIDLRIRNGDEVCPGSPGAPCFPRNKSWNSSFMLPVIETRYTTSVYFTTYYRDRSSTIVSRTETITNYQSVFIKPRVTQEMLRSPTPALNFPVTYTYKTAYIDNGQLISSNLLETVYNSQPIMQMPVFDSRIIAPTPVIDLTETFTHYTTLIGAGYPVVHSRYETKIRSVPWDQARETNGRIRVPTQLISSINDPEIWS</sequence>
<dbReference type="AlphaFoldDB" id="A0AAN9TBL7"/>
<accession>A0AAN9TBL7</accession>
<dbReference type="Gene3D" id="2.40.10.10">
    <property type="entry name" value="Trypsin-like serine proteases"/>
    <property type="match status" value="2"/>
</dbReference>
<dbReference type="SMART" id="SM00020">
    <property type="entry name" value="Tryp_SPc"/>
    <property type="match status" value="1"/>
</dbReference>